<reference evidence="5 7" key="2">
    <citation type="submission" date="2018-07" db="EMBL/GenBank/DDBJ databases">
        <title>Draft Genome Assemblies for Five Robust Yarrowia lipolytica Strains Exhibiting High Lipid Production and Pentose Sugar Utilization and Sugar Alcohol Secretion from Undetoxified Lignocellulosic Biomass Hydrolysates.</title>
        <authorList>
            <consortium name="DOE Joint Genome Institute"/>
            <person name="Walker C."/>
            <person name="Ryu S."/>
            <person name="Na H."/>
            <person name="Zane M."/>
            <person name="LaButti K."/>
            <person name="Lipzen A."/>
            <person name="Haridas S."/>
            <person name="Barry K."/>
            <person name="Grigoriev I.V."/>
            <person name="Quarterman J."/>
            <person name="Slininger P."/>
            <person name="Dien B."/>
            <person name="Trinh C.T."/>
        </authorList>
    </citation>
    <scope>NUCLEOTIDE SEQUENCE [LARGE SCALE GENOMIC DNA]</scope>
    <source>
        <strain evidence="5 7">YB392</strain>
    </source>
</reference>
<reference evidence="4 6" key="1">
    <citation type="journal article" date="2016" name="PLoS ONE">
        <title>Sequence Assembly of Yarrowia lipolytica Strain W29/CLIB89 Shows Transposable Element Diversity.</title>
        <authorList>
            <person name="Magnan C."/>
            <person name="Yu J."/>
            <person name="Chang I."/>
            <person name="Jahn E."/>
            <person name="Kanomata Y."/>
            <person name="Wu J."/>
            <person name="Zeller M."/>
            <person name="Oakes M."/>
            <person name="Baldi P."/>
            <person name="Sandmeyer S."/>
        </authorList>
    </citation>
    <scope>NUCLEOTIDE SEQUENCE [LARGE SCALE GENOMIC DNA]</scope>
    <source>
        <strain evidence="4">CLIB89</strain>
        <strain evidence="6">CLIB89(W29)</strain>
    </source>
</reference>
<dbReference type="Proteomes" id="UP000256601">
    <property type="component" value="Unassembled WGS sequence"/>
</dbReference>
<evidence type="ECO:0000313" key="5">
    <source>
        <dbReference type="EMBL" id="RDW28143.1"/>
    </source>
</evidence>
<evidence type="ECO:0000313" key="6">
    <source>
        <dbReference type="Proteomes" id="UP000182444"/>
    </source>
</evidence>
<name>A0A1D8NKU3_YARLL</name>
<dbReference type="EMBL" id="CP017557">
    <property type="protein sequence ID" value="AOW06213.1"/>
    <property type="molecule type" value="Genomic_DNA"/>
</dbReference>
<feature type="chain" id="PRO_5036017839" description="Cell wall protein" evidence="3">
    <location>
        <begin position="18"/>
        <end position="236"/>
    </location>
</feature>
<feature type="signal peptide" evidence="3">
    <location>
        <begin position="1"/>
        <end position="17"/>
    </location>
</feature>
<evidence type="ECO:0000256" key="3">
    <source>
        <dbReference type="SAM" id="SignalP"/>
    </source>
</evidence>
<evidence type="ECO:0000256" key="1">
    <source>
        <dbReference type="ARBA" id="ARBA00004196"/>
    </source>
</evidence>
<dbReference type="VEuPathDB" id="FungiDB:YALI0_E31108g"/>
<dbReference type="GO" id="GO:0005199">
    <property type="term" value="F:structural constituent of cell wall"/>
    <property type="evidence" value="ECO:0007669"/>
    <property type="project" value="InterPro"/>
</dbReference>
<accession>A0A1D8NKU3</accession>
<dbReference type="EMBL" id="KZ858955">
    <property type="protein sequence ID" value="RDW28143.1"/>
    <property type="molecule type" value="Genomic_DNA"/>
</dbReference>
<protein>
    <recommendedName>
        <fullName evidence="8">Cell wall protein</fullName>
    </recommendedName>
</protein>
<sequence>MHFSAVLLAATAGLVSAQKFGLIAIHSGSDVQNSAINSNGNQLVIGGGEPTTYEVKDRGLYANGKPVEFGQYAFIEETDGQATRDIIVNGQDHLYVPRFDFVACPDGKNGYVLANQDACANGAIGIVARAVYSDGESAAANSSPAAEATKSAVVTSKSTVQVTITSCADDKCHKETAAAASPAPAPAKTTPGAIVSQIGDGQIQAPPSTQPAQANGAAAMGVSAVAGVVVAAAMLF</sequence>
<organism evidence="4 6">
    <name type="scientific">Yarrowia lipolytica</name>
    <name type="common">Candida lipolytica</name>
    <dbReference type="NCBI Taxonomy" id="4952"/>
    <lineage>
        <taxon>Eukaryota</taxon>
        <taxon>Fungi</taxon>
        <taxon>Dikarya</taxon>
        <taxon>Ascomycota</taxon>
        <taxon>Saccharomycotina</taxon>
        <taxon>Dipodascomycetes</taxon>
        <taxon>Dipodascales</taxon>
        <taxon>Dipodascales incertae sedis</taxon>
        <taxon>Yarrowia</taxon>
    </lineage>
</organism>
<comment type="subcellular location">
    <subcellularLocation>
        <location evidence="1">Cell envelope</location>
    </subcellularLocation>
</comment>
<dbReference type="GeneID" id="2911437"/>
<dbReference type="VEuPathDB" id="FungiDB:YALI1_E36619g"/>
<dbReference type="RefSeq" id="XP_504620.1">
    <property type="nucleotide sequence ID" value="XM_504620.1"/>
</dbReference>
<dbReference type="InterPro" id="IPR000420">
    <property type="entry name" value="Yeast_PIR_rpt"/>
</dbReference>
<dbReference type="AlphaFoldDB" id="A0A1D8NKU3"/>
<keyword evidence="2 3" id="KW-0732">Signal</keyword>
<dbReference type="KEGG" id="yli:2911437"/>
<proteinExistence type="predicted"/>
<dbReference type="PROSITE" id="PS50256">
    <property type="entry name" value="PIR_REPEAT_2"/>
    <property type="match status" value="1"/>
</dbReference>
<evidence type="ECO:0000256" key="2">
    <source>
        <dbReference type="ARBA" id="ARBA00022729"/>
    </source>
</evidence>
<dbReference type="Pfam" id="PF00399">
    <property type="entry name" value="PIR"/>
    <property type="match status" value="1"/>
</dbReference>
<evidence type="ECO:0008006" key="8">
    <source>
        <dbReference type="Google" id="ProtNLM"/>
    </source>
</evidence>
<evidence type="ECO:0000313" key="7">
    <source>
        <dbReference type="Proteomes" id="UP000256601"/>
    </source>
</evidence>
<evidence type="ECO:0000313" key="4">
    <source>
        <dbReference type="EMBL" id="AOW06213.1"/>
    </source>
</evidence>
<dbReference type="Proteomes" id="UP000182444">
    <property type="component" value="Chromosome 1E"/>
</dbReference>
<dbReference type="OrthoDB" id="5415592at2759"/>
<gene>
    <name evidence="5" type="ORF">B0I71DRAFT_172796</name>
    <name evidence="4" type="ORF">YALI1_E36619g</name>
</gene>